<evidence type="ECO:0000313" key="5">
    <source>
        <dbReference type="Proteomes" id="UP000002457"/>
    </source>
</evidence>
<evidence type="ECO:0000256" key="1">
    <source>
        <dbReference type="ARBA" id="ARBA00007118"/>
    </source>
</evidence>
<dbReference type="GO" id="GO:0016491">
    <property type="term" value="F:oxidoreductase activity"/>
    <property type="evidence" value="ECO:0007669"/>
    <property type="project" value="UniProtKB-KW"/>
</dbReference>
<dbReference type="STRING" id="521011.Mpal_0470"/>
<evidence type="ECO:0000256" key="2">
    <source>
        <dbReference type="ARBA" id="ARBA00023002"/>
    </source>
</evidence>
<feature type="domain" description="Nitroreductase" evidence="3">
    <location>
        <begin position="8"/>
        <end position="62"/>
    </location>
</feature>
<dbReference type="eggNOG" id="arCOG00288">
    <property type="taxonomic scope" value="Archaea"/>
</dbReference>
<proteinExistence type="inferred from homology"/>
<dbReference type="PANTHER" id="PTHR43673:SF10">
    <property type="entry name" value="NADH DEHYDROGENASE_NAD(P)H NITROREDUCTASE XCC3605-RELATED"/>
    <property type="match status" value="1"/>
</dbReference>
<comment type="similarity">
    <text evidence="1">Belongs to the nitroreductase family.</text>
</comment>
<sequence length="171" mass="18831">MNLGTTIIKSRHSVRSFKETPLDEKIIDEALACAHLAPTAANRQPWLFGYITSKETMKEIAALTDHGSFIAGAAACFAIFGERDETYYLEDCSAATENLILALQGYGIGSCWVAGDKKTYAEEIRKLLGVPDQYTLVSLVPAGFPMDVTIAKKKDIEAITFRERFTQSKTV</sequence>
<keyword evidence="5" id="KW-1185">Reference proteome</keyword>
<protein>
    <submittedName>
        <fullName evidence="4">Nitroreductase</fullName>
    </submittedName>
</protein>
<dbReference type="GeneID" id="7272794"/>
<dbReference type="OrthoDB" id="105365at2157"/>
<dbReference type="InterPro" id="IPR029479">
    <property type="entry name" value="Nitroreductase"/>
</dbReference>
<dbReference type="Proteomes" id="UP000002457">
    <property type="component" value="Chromosome"/>
</dbReference>
<dbReference type="RefSeq" id="WP_012617163.1">
    <property type="nucleotide sequence ID" value="NC_011832.1"/>
</dbReference>
<dbReference type="AlphaFoldDB" id="B8GKG1"/>
<feature type="domain" description="Nitroreductase" evidence="3">
    <location>
        <begin position="69"/>
        <end position="143"/>
    </location>
</feature>
<dbReference type="PANTHER" id="PTHR43673">
    <property type="entry name" value="NAD(P)H NITROREDUCTASE YDGI-RELATED"/>
    <property type="match status" value="1"/>
</dbReference>
<reference evidence="4 5" key="1">
    <citation type="journal article" date="2015" name="Genome Announc.">
        <title>Complete Genome Sequence of Methanosphaerula palustris E1-9CT, a Hydrogenotrophic Methanogen Isolated from a Minerotrophic Fen Peatland.</title>
        <authorList>
            <person name="Cadillo-Quiroz H."/>
            <person name="Browne P."/>
            <person name="Kyrpides N."/>
            <person name="Woyke T."/>
            <person name="Goodwin L."/>
            <person name="Detter C."/>
            <person name="Yavitt J.B."/>
            <person name="Zinder S.H."/>
        </authorList>
    </citation>
    <scope>NUCLEOTIDE SEQUENCE [LARGE SCALE GENOMIC DNA]</scope>
    <source>
        <strain evidence="5">ATCC BAA-1556 / DSM 19958 / E1-9c</strain>
    </source>
</reference>
<keyword evidence="2" id="KW-0560">Oxidoreductase</keyword>
<evidence type="ECO:0000259" key="3">
    <source>
        <dbReference type="Pfam" id="PF00881"/>
    </source>
</evidence>
<dbReference type="HOGENOM" id="CLU_070764_7_1_2"/>
<accession>B8GKG1</accession>
<gene>
    <name evidence="4" type="ordered locus">Mpal_0470</name>
</gene>
<dbReference type="EMBL" id="CP001338">
    <property type="protein sequence ID" value="ACL15844.1"/>
    <property type="molecule type" value="Genomic_DNA"/>
</dbReference>
<dbReference type="KEGG" id="mpl:Mpal_0470"/>
<name>B8GKG1_METPE</name>
<organism evidence="4 5">
    <name type="scientific">Methanosphaerula palustris (strain ATCC BAA-1556 / DSM 19958 / E1-9c)</name>
    <dbReference type="NCBI Taxonomy" id="521011"/>
    <lineage>
        <taxon>Archaea</taxon>
        <taxon>Methanobacteriati</taxon>
        <taxon>Methanobacteriota</taxon>
        <taxon>Stenosarchaea group</taxon>
        <taxon>Methanomicrobia</taxon>
        <taxon>Methanomicrobiales</taxon>
        <taxon>Methanoregulaceae</taxon>
        <taxon>Methanosphaerula</taxon>
    </lineage>
</organism>
<dbReference type="InterPro" id="IPR000415">
    <property type="entry name" value="Nitroreductase-like"/>
</dbReference>
<dbReference type="Gene3D" id="3.40.109.10">
    <property type="entry name" value="NADH Oxidase"/>
    <property type="match status" value="1"/>
</dbReference>
<dbReference type="CDD" id="cd02062">
    <property type="entry name" value="Nitro_FMN_reductase"/>
    <property type="match status" value="1"/>
</dbReference>
<evidence type="ECO:0000313" key="4">
    <source>
        <dbReference type="EMBL" id="ACL15844.1"/>
    </source>
</evidence>
<dbReference type="SUPFAM" id="SSF55469">
    <property type="entry name" value="FMN-dependent nitroreductase-like"/>
    <property type="match status" value="1"/>
</dbReference>
<dbReference type="Pfam" id="PF00881">
    <property type="entry name" value="Nitroreductase"/>
    <property type="match status" value="2"/>
</dbReference>